<dbReference type="Proteomes" id="UP001501302">
    <property type="component" value="Unassembled WGS sequence"/>
</dbReference>
<evidence type="ECO:0000313" key="1">
    <source>
        <dbReference type="EMBL" id="GAA4937508.1"/>
    </source>
</evidence>
<evidence type="ECO:0008006" key="3">
    <source>
        <dbReference type="Google" id="ProtNLM"/>
    </source>
</evidence>
<sequence length="266" mass="31318">MINYYGYKIVKDKNVLILGDSHTEYAIDDNIYNNSINLSHSADSYFYSYLKIRKLKKENPQIDTLLLALSNHNLLIEYEDKWLFNTSNIKSKLRVYADLMNFSDFLFLLKANPSAVIQGIIESPKYSIKLLIKGSLTERDLGSFQPSERNSLKKDLEQRKKNKKIRALEYSLIEINYLFKIIDFSIKNNIELIFISTPIHPEYKKSKEKEIQLLNNFYSSNLSQFNFFDYSEFDLADDYFQDLDHLNTIGAKLFTTHLMKEIKKNH</sequence>
<reference evidence="2" key="1">
    <citation type="journal article" date="2019" name="Int. J. Syst. Evol. Microbiol.">
        <title>The Global Catalogue of Microorganisms (GCM) 10K type strain sequencing project: providing services to taxonomists for standard genome sequencing and annotation.</title>
        <authorList>
            <consortium name="The Broad Institute Genomics Platform"/>
            <consortium name="The Broad Institute Genome Sequencing Center for Infectious Disease"/>
            <person name="Wu L."/>
            <person name="Ma J."/>
        </authorList>
    </citation>
    <scope>NUCLEOTIDE SEQUENCE [LARGE SCALE GENOMIC DNA]</scope>
    <source>
        <strain evidence="2">JCM 18285</strain>
    </source>
</reference>
<dbReference type="EMBL" id="BAABJJ010000010">
    <property type="protein sequence ID" value="GAA4937508.1"/>
    <property type="molecule type" value="Genomic_DNA"/>
</dbReference>
<keyword evidence="2" id="KW-1185">Reference proteome</keyword>
<gene>
    <name evidence="1" type="ORF">GCM10023314_07530</name>
</gene>
<dbReference type="SUPFAM" id="SSF52266">
    <property type="entry name" value="SGNH hydrolase"/>
    <property type="match status" value="1"/>
</dbReference>
<comment type="caution">
    <text evidence="1">The sequence shown here is derived from an EMBL/GenBank/DDBJ whole genome shotgun (WGS) entry which is preliminary data.</text>
</comment>
<proteinExistence type="predicted"/>
<evidence type="ECO:0000313" key="2">
    <source>
        <dbReference type="Proteomes" id="UP001501302"/>
    </source>
</evidence>
<protein>
    <recommendedName>
        <fullName evidence="3">SGNH/GDSL hydrolase family protein</fullName>
    </recommendedName>
</protein>
<organism evidence="1 2">
    <name type="scientific">Algibacter agarivorans</name>
    <dbReference type="NCBI Taxonomy" id="1109741"/>
    <lineage>
        <taxon>Bacteria</taxon>
        <taxon>Pseudomonadati</taxon>
        <taxon>Bacteroidota</taxon>
        <taxon>Flavobacteriia</taxon>
        <taxon>Flavobacteriales</taxon>
        <taxon>Flavobacteriaceae</taxon>
        <taxon>Algibacter</taxon>
    </lineage>
</organism>
<accession>A0ABP9GC59</accession>
<name>A0ABP9GC59_9FLAO</name>
<dbReference type="RefSeq" id="WP_345190267.1">
    <property type="nucleotide sequence ID" value="NZ_BAABJJ010000010.1"/>
</dbReference>